<organism evidence="1 2">
    <name type="scientific">Escherichia phage vB_EcoS-IME253</name>
    <dbReference type="NCBI Taxonomy" id="1933412"/>
    <lineage>
        <taxon>Viruses</taxon>
        <taxon>Duplodnaviria</taxon>
        <taxon>Heunggongvirae</taxon>
        <taxon>Uroviricota</taxon>
        <taxon>Caudoviricetes</taxon>
        <taxon>Drexlerviridae</taxon>
        <taxon>Braunvirinae</taxon>
        <taxon>Rtpvirus</taxon>
        <taxon>Rtpvirus IME253</taxon>
    </lineage>
</organism>
<evidence type="ECO:0000313" key="1">
    <source>
        <dbReference type="EMBL" id="APU93260.1"/>
    </source>
</evidence>
<keyword evidence="2" id="KW-1185">Reference proteome</keyword>
<dbReference type="GeneID" id="54979365"/>
<reference evidence="1 2" key="1">
    <citation type="submission" date="2016-04" db="EMBL/GenBank/DDBJ databases">
        <title>An efficient strategy for bacteriophage contamination control in bacterial fermentation.</title>
        <authorList>
            <person name="Xing S."/>
            <person name="Sun Q."/>
            <person name="An X."/>
            <person name="Mi Z."/>
            <person name="Tong Y."/>
        </authorList>
    </citation>
    <scope>NUCLEOTIDE SEQUENCE [LARGE SCALE GENOMIC DNA]</scope>
</reference>
<protein>
    <submittedName>
        <fullName evidence="1">Uncharacterized protein</fullName>
    </submittedName>
</protein>
<dbReference type="KEGG" id="vg:54979365"/>
<dbReference type="EMBL" id="KX130960">
    <property type="protein sequence ID" value="APU93260.1"/>
    <property type="molecule type" value="Genomic_DNA"/>
</dbReference>
<dbReference type="RefSeq" id="YP_009789225.1">
    <property type="nucleotide sequence ID" value="NC_047810.1"/>
</dbReference>
<proteinExistence type="predicted"/>
<accession>A0A1P8DUS1</accession>
<name>A0A1P8DUS1_9CAUD</name>
<evidence type="ECO:0000313" key="2">
    <source>
        <dbReference type="Proteomes" id="UP000225515"/>
    </source>
</evidence>
<dbReference type="Proteomes" id="UP000225515">
    <property type="component" value="Segment"/>
</dbReference>
<sequence>MAGLYGWEMYDSAGRLVADNSSIMSRRLFTYSVPLIRALSANIPWEVSFNVNFSNGTPYAHCNTRTGVVVPASTNWYPVSPDIIISGNAVTLRYTNRHVSYPDDLGYILAVGGVDVHLGVYNK</sequence>